<accession>A0A6B2LX84</accession>
<evidence type="ECO:0000313" key="2">
    <source>
        <dbReference type="Proteomes" id="UP000478417"/>
    </source>
</evidence>
<name>A0A6B2LX84_9BACT</name>
<proteinExistence type="predicted"/>
<gene>
    <name evidence="1" type="ORF">G0Q06_01565</name>
</gene>
<comment type="caution">
    <text evidence="1">The sequence shown here is derived from an EMBL/GenBank/DDBJ whole genome shotgun (WGS) entry which is preliminary data.</text>
</comment>
<reference evidence="1 2" key="1">
    <citation type="submission" date="2020-02" db="EMBL/GenBank/DDBJ databases">
        <title>Albibacoteraceae fam. nov., the first described family within the subdivision 4 Verrucomicrobia.</title>
        <authorList>
            <person name="Xi F."/>
        </authorList>
    </citation>
    <scope>NUCLEOTIDE SEQUENCE [LARGE SCALE GENOMIC DNA]</scope>
    <source>
        <strain evidence="1 2">CK1056</strain>
    </source>
</reference>
<organism evidence="1 2">
    <name type="scientific">Oceanipulchritudo coccoides</name>
    <dbReference type="NCBI Taxonomy" id="2706888"/>
    <lineage>
        <taxon>Bacteria</taxon>
        <taxon>Pseudomonadati</taxon>
        <taxon>Verrucomicrobiota</taxon>
        <taxon>Opitutia</taxon>
        <taxon>Puniceicoccales</taxon>
        <taxon>Oceanipulchritudinaceae</taxon>
        <taxon>Oceanipulchritudo</taxon>
    </lineage>
</organism>
<evidence type="ECO:0000313" key="1">
    <source>
        <dbReference type="EMBL" id="NDV61131.1"/>
    </source>
</evidence>
<dbReference type="RefSeq" id="WP_163961783.1">
    <property type="nucleotide sequence ID" value="NZ_JAAGNX010000001.1"/>
</dbReference>
<protein>
    <submittedName>
        <fullName evidence="1">Uncharacterized protein</fullName>
    </submittedName>
</protein>
<sequence>METYLYLSLIPEALIYSQLPPDRFGKYLAIGDKKLTRGPAIFFSIDPAFTSDAFKMKTALDKCHPHPDGSPRRSSYVSVYNVLAQVPVSAIGALYLTTKDGLTLQLDPSSESPPERKGYHLYQEICPVYPKVASPLGPEEFARYVTNPDNPVFLPKLAFCELRLNGMATDPEKSSASNLPYKDLNHLRECLTSLDYKQDKMTKIVHRDLNKDLIYPVVDTGFFVGDQNDFKYYPFPSEDDLEGKHHLWWGSATSVSRF</sequence>
<dbReference type="EMBL" id="JAAGNX010000001">
    <property type="protein sequence ID" value="NDV61131.1"/>
    <property type="molecule type" value="Genomic_DNA"/>
</dbReference>
<keyword evidence="2" id="KW-1185">Reference proteome</keyword>
<dbReference type="AlphaFoldDB" id="A0A6B2LX84"/>
<dbReference type="Proteomes" id="UP000478417">
    <property type="component" value="Unassembled WGS sequence"/>
</dbReference>